<feature type="domain" description="D-isomer specific 2-hydroxyacid dehydrogenase NAD-binding" evidence="6">
    <location>
        <begin position="131"/>
        <end position="328"/>
    </location>
</feature>
<keyword evidence="8" id="KW-1185">Reference proteome</keyword>
<evidence type="ECO:0000256" key="3">
    <source>
        <dbReference type="ARBA" id="ARBA00023027"/>
    </source>
</evidence>
<dbReference type="VEuPathDB" id="AmoebaDB:NF0111240"/>
<dbReference type="AlphaFoldDB" id="A0A6A5B2K9"/>
<dbReference type="Pfam" id="PF00389">
    <property type="entry name" value="2-Hacid_dh"/>
    <property type="match status" value="1"/>
</dbReference>
<dbReference type="Gene3D" id="3.40.50.720">
    <property type="entry name" value="NAD(P)-binding Rossmann-like Domain"/>
    <property type="match status" value="2"/>
</dbReference>
<evidence type="ECO:0000256" key="4">
    <source>
        <dbReference type="RuleBase" id="RU003719"/>
    </source>
</evidence>
<dbReference type="PANTHER" id="PTHR10996">
    <property type="entry name" value="2-HYDROXYACID DEHYDROGENASE-RELATED"/>
    <property type="match status" value="1"/>
</dbReference>
<organism evidence="7 8">
    <name type="scientific">Naegleria fowleri</name>
    <name type="common">Brain eating amoeba</name>
    <dbReference type="NCBI Taxonomy" id="5763"/>
    <lineage>
        <taxon>Eukaryota</taxon>
        <taxon>Discoba</taxon>
        <taxon>Heterolobosea</taxon>
        <taxon>Tetramitia</taxon>
        <taxon>Eutetramitia</taxon>
        <taxon>Vahlkampfiidae</taxon>
        <taxon>Naegleria</taxon>
    </lineage>
</organism>
<comment type="caution">
    <text evidence="7">The sequence shown here is derived from an EMBL/GenBank/DDBJ whole genome shotgun (WGS) entry which is preliminary data.</text>
</comment>
<comment type="similarity">
    <text evidence="1 4">Belongs to the D-isomer specific 2-hydroxyacid dehydrogenase family.</text>
</comment>
<dbReference type="InterPro" id="IPR006140">
    <property type="entry name" value="D-isomer_DH_NAD-bd"/>
</dbReference>
<evidence type="ECO:0000313" key="8">
    <source>
        <dbReference type="Proteomes" id="UP000444721"/>
    </source>
</evidence>
<evidence type="ECO:0000259" key="5">
    <source>
        <dbReference type="Pfam" id="PF00389"/>
    </source>
</evidence>
<dbReference type="OrthoDB" id="298012at2759"/>
<dbReference type="RefSeq" id="XP_044557161.1">
    <property type="nucleotide sequence ID" value="XM_044713299.1"/>
</dbReference>
<dbReference type="VEuPathDB" id="AmoebaDB:NfTy_061740"/>
<dbReference type="GO" id="GO:0051287">
    <property type="term" value="F:NAD binding"/>
    <property type="evidence" value="ECO:0007669"/>
    <property type="project" value="InterPro"/>
</dbReference>
<dbReference type="SUPFAM" id="SSF52283">
    <property type="entry name" value="Formate/glycerate dehydrogenase catalytic domain-like"/>
    <property type="match status" value="1"/>
</dbReference>
<dbReference type="InterPro" id="IPR036291">
    <property type="entry name" value="NAD(P)-bd_dom_sf"/>
</dbReference>
<dbReference type="PROSITE" id="PS00670">
    <property type="entry name" value="D_2_HYDROXYACID_DH_2"/>
    <property type="match status" value="1"/>
</dbReference>
<dbReference type="GO" id="GO:0016618">
    <property type="term" value="F:hydroxypyruvate reductase [NAD(P)H] activity"/>
    <property type="evidence" value="ECO:0007669"/>
    <property type="project" value="TreeGrafter"/>
</dbReference>
<dbReference type="Proteomes" id="UP000444721">
    <property type="component" value="Unassembled WGS sequence"/>
</dbReference>
<gene>
    <name evidence="7" type="ORF">FDP41_009350</name>
</gene>
<keyword evidence="2 4" id="KW-0560">Oxidoreductase</keyword>
<dbReference type="OMA" id="HMGTETC"/>
<evidence type="ECO:0000256" key="2">
    <source>
        <dbReference type="ARBA" id="ARBA00023002"/>
    </source>
</evidence>
<reference evidence="7 8" key="1">
    <citation type="journal article" date="2019" name="Sci. Rep.">
        <title>Nanopore sequencing improves the draft genome of the human pathogenic amoeba Naegleria fowleri.</title>
        <authorList>
            <person name="Liechti N."/>
            <person name="Schurch N."/>
            <person name="Bruggmann R."/>
            <person name="Wittwer M."/>
        </authorList>
    </citation>
    <scope>NUCLEOTIDE SEQUENCE [LARGE SCALE GENOMIC DNA]</scope>
    <source>
        <strain evidence="7 8">ATCC 30894</strain>
    </source>
</reference>
<protein>
    <recommendedName>
        <fullName evidence="9">D-isomer specific 2-hydroxyacid dehydrogenase NAD-binding domain-containing protein</fullName>
    </recommendedName>
</protein>
<evidence type="ECO:0008006" key="9">
    <source>
        <dbReference type="Google" id="ProtNLM"/>
    </source>
</evidence>
<dbReference type="GO" id="GO:0005829">
    <property type="term" value="C:cytosol"/>
    <property type="evidence" value="ECO:0007669"/>
    <property type="project" value="TreeGrafter"/>
</dbReference>
<evidence type="ECO:0000313" key="7">
    <source>
        <dbReference type="EMBL" id="KAF0972447.1"/>
    </source>
</evidence>
<evidence type="ECO:0000259" key="6">
    <source>
        <dbReference type="Pfam" id="PF02826"/>
    </source>
</evidence>
<dbReference type="Pfam" id="PF02826">
    <property type="entry name" value="2-Hacid_dh_C"/>
    <property type="match status" value="1"/>
</dbReference>
<evidence type="ECO:0000256" key="1">
    <source>
        <dbReference type="ARBA" id="ARBA00005854"/>
    </source>
</evidence>
<dbReference type="GeneID" id="68116566"/>
<name>A0A6A5B2K9_NAEFO</name>
<dbReference type="VEuPathDB" id="AmoebaDB:FDP41_009350"/>
<dbReference type="PANTHER" id="PTHR10996:SF257">
    <property type="entry name" value="GLYOXYLATE REDUCTASE 1"/>
    <property type="match status" value="1"/>
</dbReference>
<dbReference type="InterPro" id="IPR029753">
    <property type="entry name" value="D-isomer_DH_CS"/>
</dbReference>
<feature type="domain" description="D-isomer specific 2-hydroxyacid dehydrogenase catalytic" evidence="5">
    <location>
        <begin position="80"/>
        <end position="352"/>
    </location>
</feature>
<dbReference type="InterPro" id="IPR050223">
    <property type="entry name" value="D-isomer_2-hydroxyacid_DH"/>
</dbReference>
<dbReference type="GO" id="GO:0030267">
    <property type="term" value="F:glyoxylate reductase (NADPH) activity"/>
    <property type="evidence" value="ECO:0007669"/>
    <property type="project" value="TreeGrafter"/>
</dbReference>
<accession>A0A6A5B2K9</accession>
<sequence>MSHHHSESTIRSYKIFMSNGFAYHDEKEFENKFSFKVFDGKGLENFVSQVNEYKPDGLYFVGWKSQFKLSNDGFFAKLSKEAKDNLKIIANHGVGYDNVDVQAALTTKDKPIIVTHTPDVVSDATADTAMILMLNASRKTRVFEENLRQVKWKSGYETLMGHDLKGKTLGIIGMGSIGTKTAMRALSFGMRIVYHQRNQRKDVEEKLTRVGQHLSEMGGYNNQPIVEYCKNMDDLLKESDIISIHTPLTESTRHLISKKQFEMMKKSCIIINTARGAVIHEKYLVEALKSNKIAGCGLDVFEFEPTITQELLELASINPCISLLPHIGTQTEETRFDMEQLCIENLHRVLIESKDPVTPVPEHKQLFARTETQK</sequence>
<keyword evidence="3" id="KW-0520">NAD</keyword>
<dbReference type="FunFam" id="3.40.50.720:FF:000203">
    <property type="entry name" value="D-3-phosphoglycerate dehydrogenase (SerA)"/>
    <property type="match status" value="1"/>
</dbReference>
<dbReference type="EMBL" id="VFQX01000068">
    <property type="protein sequence ID" value="KAF0972447.1"/>
    <property type="molecule type" value="Genomic_DNA"/>
</dbReference>
<proteinExistence type="inferred from homology"/>
<dbReference type="SUPFAM" id="SSF51735">
    <property type="entry name" value="NAD(P)-binding Rossmann-fold domains"/>
    <property type="match status" value="1"/>
</dbReference>
<dbReference type="CDD" id="cd05301">
    <property type="entry name" value="GDH"/>
    <property type="match status" value="1"/>
</dbReference>
<dbReference type="InterPro" id="IPR006139">
    <property type="entry name" value="D-isomer_2_OHA_DH_cat_dom"/>
</dbReference>